<evidence type="ECO:0000256" key="4">
    <source>
        <dbReference type="ARBA" id="ARBA00023125"/>
    </source>
</evidence>
<gene>
    <name evidence="8" type="ORF">PENSTE_c021G07612</name>
</gene>
<keyword evidence="4" id="KW-0238">DNA-binding</keyword>
<evidence type="ECO:0000256" key="6">
    <source>
        <dbReference type="ARBA" id="ARBA00023242"/>
    </source>
</evidence>
<comment type="subcellular location">
    <subcellularLocation>
        <location evidence="1">Nucleus</location>
    </subcellularLocation>
</comment>
<dbReference type="Pfam" id="PF04082">
    <property type="entry name" value="Fungal_trans"/>
    <property type="match status" value="1"/>
</dbReference>
<dbReference type="PANTHER" id="PTHR46910">
    <property type="entry name" value="TRANSCRIPTION FACTOR PDR1"/>
    <property type="match status" value="1"/>
</dbReference>
<dbReference type="PANTHER" id="PTHR46910:SF37">
    <property type="entry name" value="ZN(II)2CYS6 TRANSCRIPTION FACTOR (EUROFUNG)"/>
    <property type="match status" value="1"/>
</dbReference>
<dbReference type="InterPro" id="IPR050987">
    <property type="entry name" value="AtrR-like"/>
</dbReference>
<dbReference type="OrthoDB" id="4116913at2759"/>
<dbReference type="SMART" id="SM00066">
    <property type="entry name" value="GAL4"/>
    <property type="match status" value="1"/>
</dbReference>
<evidence type="ECO:0000313" key="8">
    <source>
        <dbReference type="EMBL" id="OQE17274.1"/>
    </source>
</evidence>
<dbReference type="Proteomes" id="UP000191285">
    <property type="component" value="Unassembled WGS sequence"/>
</dbReference>
<dbReference type="EMBL" id="MLKD01000021">
    <property type="protein sequence ID" value="OQE17274.1"/>
    <property type="molecule type" value="Genomic_DNA"/>
</dbReference>
<accession>A0A1V6SU70</accession>
<sequence>MMPPKKSFALKKACDICYVKKTVCSLPTPGGPCERCVCRNLECTFERKRQYKKRQKKSLHAEASNEVQTLSQRVEDLESALLTRHNDSNTTNASLCINPFVSAREEILNPGNSPSSLTHSKDTPKCTGSTAIYATDQIPFSEYHLGPNWYFDGIPIFSEAGRQWLSKRTDQDVKWTEIFSPIADSFTTPSIHSSMSHQSVDLPNKDAVQEILGAFFRSSFKLAFPALEECLFRTTLENAYETPGSPPRLEHRACIFAALSIATQLPMTQKIKPSIDGDECAAKAHSILNNITDDISLEKVQTILLLQMHYMFRGYWKRASLLNSMACVTICTLKGHFHNPPIPGAEDTHLQRGDSHVRILFWLTYMLDKDIAIRTGDPPLLTEYYCDLTISIDFFDYYTYLPILDETFNATGQMTDPLTPHFPGDAGLSLLKEKACHQLFSAHASKCSDDQLLLRIRRLDDEIDSWRVSLPSRFRPVLFISPNTSFDLSEETVPVFIRRMSLQLEYHHLMAVIHTTVRRCAPNAPSDTEDLHSVVHSSFDLSLMASRSTLLCLKLLLDKIGRQAFRFFMSYFATATITLFLDIVIHPHGPQARDDLEILMSAANTVRSMRIHGLTKDEASRIEGESKFAMRLVWLGTCAINKADCEL</sequence>
<evidence type="ECO:0000256" key="2">
    <source>
        <dbReference type="ARBA" id="ARBA00022723"/>
    </source>
</evidence>
<name>A0A1V6SU70_9EURO</name>
<dbReference type="CDD" id="cd00067">
    <property type="entry name" value="GAL4"/>
    <property type="match status" value="1"/>
</dbReference>
<dbReference type="GO" id="GO:0003677">
    <property type="term" value="F:DNA binding"/>
    <property type="evidence" value="ECO:0007669"/>
    <property type="project" value="UniProtKB-KW"/>
</dbReference>
<evidence type="ECO:0000256" key="3">
    <source>
        <dbReference type="ARBA" id="ARBA00023015"/>
    </source>
</evidence>
<comment type="caution">
    <text evidence="8">The sequence shown here is derived from an EMBL/GenBank/DDBJ whole genome shotgun (WGS) entry which is preliminary data.</text>
</comment>
<reference evidence="9" key="1">
    <citation type="journal article" date="2017" name="Nat. Microbiol.">
        <title>Global analysis of biosynthetic gene clusters reveals vast potential of secondary metabolite production in Penicillium species.</title>
        <authorList>
            <person name="Nielsen J.C."/>
            <person name="Grijseels S."/>
            <person name="Prigent S."/>
            <person name="Ji B."/>
            <person name="Dainat J."/>
            <person name="Nielsen K.F."/>
            <person name="Frisvad J.C."/>
            <person name="Workman M."/>
            <person name="Nielsen J."/>
        </authorList>
    </citation>
    <scope>NUCLEOTIDE SEQUENCE [LARGE SCALE GENOMIC DNA]</scope>
    <source>
        <strain evidence="9">IBT 24891</strain>
    </source>
</reference>
<dbReference type="AlphaFoldDB" id="A0A1V6SU70"/>
<dbReference type="STRING" id="303698.A0A1V6SU70"/>
<keyword evidence="6" id="KW-0539">Nucleus</keyword>
<dbReference type="SMART" id="SM00906">
    <property type="entry name" value="Fungal_trans"/>
    <property type="match status" value="1"/>
</dbReference>
<dbReference type="PROSITE" id="PS50048">
    <property type="entry name" value="ZN2_CY6_FUNGAL_2"/>
    <property type="match status" value="1"/>
</dbReference>
<protein>
    <recommendedName>
        <fullName evidence="7">Zn(2)-C6 fungal-type domain-containing protein</fullName>
    </recommendedName>
</protein>
<keyword evidence="5" id="KW-0804">Transcription</keyword>
<dbReference type="CDD" id="cd12148">
    <property type="entry name" value="fungal_TF_MHR"/>
    <property type="match status" value="1"/>
</dbReference>
<evidence type="ECO:0000256" key="1">
    <source>
        <dbReference type="ARBA" id="ARBA00004123"/>
    </source>
</evidence>
<evidence type="ECO:0000313" key="9">
    <source>
        <dbReference type="Proteomes" id="UP000191285"/>
    </source>
</evidence>
<keyword evidence="2" id="KW-0479">Metal-binding</keyword>
<keyword evidence="3" id="KW-0805">Transcription regulation</keyword>
<evidence type="ECO:0000259" key="7">
    <source>
        <dbReference type="PROSITE" id="PS50048"/>
    </source>
</evidence>
<dbReference type="GO" id="GO:0000981">
    <property type="term" value="F:DNA-binding transcription factor activity, RNA polymerase II-specific"/>
    <property type="evidence" value="ECO:0007669"/>
    <property type="project" value="InterPro"/>
</dbReference>
<dbReference type="InterPro" id="IPR036864">
    <property type="entry name" value="Zn2-C6_fun-type_DNA-bd_sf"/>
</dbReference>
<dbReference type="GO" id="GO:0006351">
    <property type="term" value="P:DNA-templated transcription"/>
    <property type="evidence" value="ECO:0007669"/>
    <property type="project" value="InterPro"/>
</dbReference>
<dbReference type="SUPFAM" id="SSF57701">
    <property type="entry name" value="Zn2/Cys6 DNA-binding domain"/>
    <property type="match status" value="1"/>
</dbReference>
<keyword evidence="9" id="KW-1185">Reference proteome</keyword>
<evidence type="ECO:0000256" key="5">
    <source>
        <dbReference type="ARBA" id="ARBA00023163"/>
    </source>
</evidence>
<proteinExistence type="predicted"/>
<dbReference type="GO" id="GO:0008270">
    <property type="term" value="F:zinc ion binding"/>
    <property type="evidence" value="ECO:0007669"/>
    <property type="project" value="InterPro"/>
</dbReference>
<dbReference type="InterPro" id="IPR007219">
    <property type="entry name" value="XnlR_reg_dom"/>
</dbReference>
<dbReference type="GO" id="GO:0005634">
    <property type="term" value="C:nucleus"/>
    <property type="evidence" value="ECO:0007669"/>
    <property type="project" value="UniProtKB-SubCell"/>
</dbReference>
<dbReference type="InterPro" id="IPR001138">
    <property type="entry name" value="Zn2Cys6_DnaBD"/>
</dbReference>
<organism evidence="8 9">
    <name type="scientific">Penicillium steckii</name>
    <dbReference type="NCBI Taxonomy" id="303698"/>
    <lineage>
        <taxon>Eukaryota</taxon>
        <taxon>Fungi</taxon>
        <taxon>Dikarya</taxon>
        <taxon>Ascomycota</taxon>
        <taxon>Pezizomycotina</taxon>
        <taxon>Eurotiomycetes</taxon>
        <taxon>Eurotiomycetidae</taxon>
        <taxon>Eurotiales</taxon>
        <taxon>Aspergillaceae</taxon>
        <taxon>Penicillium</taxon>
    </lineage>
</organism>
<feature type="domain" description="Zn(2)-C6 fungal-type" evidence="7">
    <location>
        <begin position="13"/>
        <end position="45"/>
    </location>
</feature>
<dbReference type="Gene3D" id="4.10.240.10">
    <property type="entry name" value="Zn(2)-C6 fungal-type DNA-binding domain"/>
    <property type="match status" value="1"/>
</dbReference>